<sequence>MTDAVTTFSLEIEPPLPLAKAHEVDLLRKAVSANPSSITLRGRLASLHFIQDRFDEAIDLYRQLWDESPAASWAAMLAECHISRETPEDDRMAEHMARLALPLAGEPSHEAQVLAVLGKALIRQGRHEEGRTTLMAALQLDPFNANAYKRLVALDLASGSTASALATAEQLIGRGVTHSRVLAGKMLALVGQGRFDEARKVVDLDRFLYRGHLAAPAGWSDLASLNRDVRSELERHPDIRFDRHGTASSKTWRVDQPAFASSVAIPALQALIREAVIDHVRYLDQEESVWVQGRPDRAILHNWCVITDGDGYEEWHVHQHGWMSGVYYVDVPDGITLGTGPGGCIVFGLPENLVGEAAARDFGQTLVRPKSGLMMLFPSHTYHRTFPHLGTGRRICLAFDILRG</sequence>
<dbReference type="Proteomes" id="UP000595448">
    <property type="component" value="Chromosome"/>
</dbReference>
<feature type="repeat" description="TPR" evidence="1">
    <location>
        <begin position="111"/>
        <end position="144"/>
    </location>
</feature>
<dbReference type="Gene3D" id="2.60.120.620">
    <property type="entry name" value="q2cbj1_9rhob like domain"/>
    <property type="match status" value="1"/>
</dbReference>
<proteinExistence type="predicted"/>
<dbReference type="InterPro" id="IPR011990">
    <property type="entry name" value="TPR-like_helical_dom_sf"/>
</dbReference>
<dbReference type="InterPro" id="IPR019734">
    <property type="entry name" value="TPR_rpt"/>
</dbReference>
<dbReference type="InterPro" id="IPR012668">
    <property type="entry name" value="CHP02466"/>
</dbReference>
<evidence type="ECO:0000256" key="1">
    <source>
        <dbReference type="PROSITE-ProRule" id="PRU00339"/>
    </source>
</evidence>
<keyword evidence="1" id="KW-0802">TPR repeat</keyword>
<name>A0ABX7BMS1_9CAUL</name>
<organism evidence="2 3">
    <name type="scientific">Brevundimonas vitisensis</name>
    <dbReference type="NCBI Taxonomy" id="2800818"/>
    <lineage>
        <taxon>Bacteria</taxon>
        <taxon>Pseudomonadati</taxon>
        <taxon>Pseudomonadota</taxon>
        <taxon>Alphaproteobacteria</taxon>
        <taxon>Caulobacterales</taxon>
        <taxon>Caulobacteraceae</taxon>
        <taxon>Brevundimonas</taxon>
    </lineage>
</organism>
<evidence type="ECO:0000313" key="3">
    <source>
        <dbReference type="Proteomes" id="UP000595448"/>
    </source>
</evidence>
<evidence type="ECO:0000313" key="2">
    <source>
        <dbReference type="EMBL" id="QQQ18561.1"/>
    </source>
</evidence>
<reference evidence="2 3" key="1">
    <citation type="submission" date="2021-01" db="EMBL/GenBank/DDBJ databases">
        <title>Brevundimonas vitis sp. nov., an bacterium isolated from grape (Vitis vinifera).</title>
        <authorList>
            <person name="Jiang L."/>
            <person name="Lee J."/>
        </authorList>
    </citation>
    <scope>NUCLEOTIDE SEQUENCE [LARGE SCALE GENOMIC DNA]</scope>
    <source>
        <strain evidence="2 3">GRTSA-9</strain>
    </source>
</reference>
<protein>
    <submittedName>
        <fullName evidence="2">Tetratricopeptide repeat protein</fullName>
    </submittedName>
</protein>
<dbReference type="EMBL" id="CP067977">
    <property type="protein sequence ID" value="QQQ18561.1"/>
    <property type="molecule type" value="Genomic_DNA"/>
</dbReference>
<dbReference type="PROSITE" id="PS50005">
    <property type="entry name" value="TPR"/>
    <property type="match status" value="1"/>
</dbReference>
<dbReference type="Pfam" id="PF13759">
    <property type="entry name" value="2OG-FeII_Oxy_5"/>
    <property type="match status" value="1"/>
</dbReference>
<keyword evidence="3" id="KW-1185">Reference proteome</keyword>
<gene>
    <name evidence="2" type="ORF">JIP62_14955</name>
</gene>
<accession>A0ABX7BMS1</accession>
<dbReference type="Gene3D" id="1.25.40.10">
    <property type="entry name" value="Tetratricopeptide repeat domain"/>
    <property type="match status" value="1"/>
</dbReference>
<dbReference type="RefSeq" id="WP_201102931.1">
    <property type="nucleotide sequence ID" value="NZ_CP067977.1"/>
</dbReference>
<dbReference type="SUPFAM" id="SSF48452">
    <property type="entry name" value="TPR-like"/>
    <property type="match status" value="1"/>
</dbReference>
<dbReference type="Pfam" id="PF13181">
    <property type="entry name" value="TPR_8"/>
    <property type="match status" value="1"/>
</dbReference>